<protein>
    <submittedName>
        <fullName evidence="2">Uncharacterized protein</fullName>
    </submittedName>
</protein>
<evidence type="ECO:0000256" key="1">
    <source>
        <dbReference type="SAM" id="MobiDB-lite"/>
    </source>
</evidence>
<name>A0AA38X4A0_9EURO</name>
<organism evidence="2 3">
    <name type="scientific">Cladophialophora chaetospira</name>
    <dbReference type="NCBI Taxonomy" id="386627"/>
    <lineage>
        <taxon>Eukaryota</taxon>
        <taxon>Fungi</taxon>
        <taxon>Dikarya</taxon>
        <taxon>Ascomycota</taxon>
        <taxon>Pezizomycotina</taxon>
        <taxon>Eurotiomycetes</taxon>
        <taxon>Chaetothyriomycetidae</taxon>
        <taxon>Chaetothyriales</taxon>
        <taxon>Herpotrichiellaceae</taxon>
        <taxon>Cladophialophora</taxon>
    </lineage>
</organism>
<proteinExistence type="predicted"/>
<sequence>MAQTRWLPLFRGPPIQKITVGSLRAVPKADAKVPIFLDLKSKYRAERQSTVRAKVLWSSAVLRPSKSEHLLGFQIGKEPEATRESFGEPKAWNGTPRMKISSR</sequence>
<feature type="region of interest" description="Disordered" evidence="1">
    <location>
        <begin position="80"/>
        <end position="103"/>
    </location>
</feature>
<dbReference type="AlphaFoldDB" id="A0AA38X4A0"/>
<keyword evidence="3" id="KW-1185">Reference proteome</keyword>
<evidence type="ECO:0000313" key="2">
    <source>
        <dbReference type="EMBL" id="KAJ9606552.1"/>
    </source>
</evidence>
<evidence type="ECO:0000313" key="3">
    <source>
        <dbReference type="Proteomes" id="UP001172673"/>
    </source>
</evidence>
<dbReference type="EMBL" id="JAPDRK010000013">
    <property type="protein sequence ID" value="KAJ9606552.1"/>
    <property type="molecule type" value="Genomic_DNA"/>
</dbReference>
<comment type="caution">
    <text evidence="2">The sequence shown here is derived from an EMBL/GenBank/DDBJ whole genome shotgun (WGS) entry which is preliminary data.</text>
</comment>
<reference evidence="2" key="1">
    <citation type="submission" date="2022-10" db="EMBL/GenBank/DDBJ databases">
        <title>Culturing micro-colonial fungi from biological soil crusts in the Mojave desert and describing Neophaeococcomyces mojavensis, and introducing the new genera and species Taxawa tesnikishii.</title>
        <authorList>
            <person name="Kurbessoian T."/>
            <person name="Stajich J.E."/>
        </authorList>
    </citation>
    <scope>NUCLEOTIDE SEQUENCE</scope>
    <source>
        <strain evidence="2">TK_41</strain>
    </source>
</reference>
<dbReference type="Proteomes" id="UP001172673">
    <property type="component" value="Unassembled WGS sequence"/>
</dbReference>
<accession>A0AA38X4A0</accession>
<gene>
    <name evidence="2" type="ORF">H2200_008560</name>
</gene>